<dbReference type="RefSeq" id="WP_132116598.1">
    <property type="nucleotide sequence ID" value="NZ_SMJU01000005.1"/>
</dbReference>
<dbReference type="OrthoDB" id="1163828at2"/>
<sequence>MSSFYEEMKVPFYLLIAICVSAGTTKAQSTIRISSPTTAGFGNETTIVGANAGASSTGNENAFFGYNSGTVNTTGWRNTFLGSGTGHANTIGESNTFVGASAGRFNQDGSNNVFLGHYAGFGNTVGVSNTFSGSTAGQTNSSGSYNSFFGFGAGYNNSGGMSNSFFGTSAGSSNNNGANNTFLGMYAASFNTSGSNNTVVGYLAGQRGGVSGSIGANNVFVGDLSGYNSSGNSNTLLGSEAGLGLTSGTQATLVGAKSNVLSNNLLRATAIGYDALVGVNYGLVLGDTVHTKVGIGTAFPDQRFTLRGNINFLAHDNSIRYKNQPFIHWDDQQNLAFGPGTTLTSSARNSIILGNSEAHIGIGTNTPSNRLEINSGAEGYSGLTFSQLRTNLPPNSQTAARMLSVSETGEVVLVAPRVQLNSPEDWADHVLSSGYKLPTLETVAQFLKNHQHLPQIPSASEMTQQGMDLATLAARLVEKLEELTLYAIQADEKYRVLEHQQQVLMQRLNRLEKTQR</sequence>
<evidence type="ECO:0000313" key="1">
    <source>
        <dbReference type="EMBL" id="TDB65833.1"/>
    </source>
</evidence>
<keyword evidence="2" id="KW-1185">Reference proteome</keyword>
<dbReference type="Proteomes" id="UP000295706">
    <property type="component" value="Unassembled WGS sequence"/>
</dbReference>
<organism evidence="1 2">
    <name type="scientific">Arundinibacter roseus</name>
    <dbReference type="NCBI Taxonomy" id="2070510"/>
    <lineage>
        <taxon>Bacteria</taxon>
        <taxon>Pseudomonadati</taxon>
        <taxon>Bacteroidota</taxon>
        <taxon>Cytophagia</taxon>
        <taxon>Cytophagales</taxon>
        <taxon>Spirosomataceae</taxon>
        <taxon>Arundinibacter</taxon>
    </lineage>
</organism>
<comment type="caution">
    <text evidence="1">The sequence shown here is derived from an EMBL/GenBank/DDBJ whole genome shotgun (WGS) entry which is preliminary data.</text>
</comment>
<dbReference type="EMBL" id="SMJU01000005">
    <property type="protein sequence ID" value="TDB65833.1"/>
    <property type="molecule type" value="Genomic_DNA"/>
</dbReference>
<gene>
    <name evidence="1" type="ORF">EZE20_08680</name>
</gene>
<protein>
    <recommendedName>
        <fullName evidence="3">TMF family protein</fullName>
    </recommendedName>
</protein>
<proteinExistence type="predicted"/>
<dbReference type="AlphaFoldDB" id="A0A4R4KDV1"/>
<accession>A0A4R4KDV1</accession>
<evidence type="ECO:0000313" key="2">
    <source>
        <dbReference type="Proteomes" id="UP000295706"/>
    </source>
</evidence>
<name>A0A4R4KDV1_9BACT</name>
<reference evidence="1 2" key="1">
    <citation type="submission" date="2019-02" db="EMBL/GenBank/DDBJ databases">
        <title>Arundinibacter roseus gen. nov., sp. nov., a new member of the family Cytophagaceae.</title>
        <authorList>
            <person name="Szuroczki S."/>
            <person name="Khayer B."/>
            <person name="Sproer C."/>
            <person name="Toumi M."/>
            <person name="Szabo A."/>
            <person name="Felfoldi T."/>
            <person name="Schumann P."/>
            <person name="Toth E."/>
        </authorList>
    </citation>
    <scope>NUCLEOTIDE SEQUENCE [LARGE SCALE GENOMIC DNA]</scope>
    <source>
        <strain evidence="1 2">DMA-k-7a</strain>
    </source>
</reference>
<evidence type="ECO:0008006" key="3">
    <source>
        <dbReference type="Google" id="ProtNLM"/>
    </source>
</evidence>